<organism evidence="2 3">
    <name type="scientific">Angomonas deanei</name>
    <dbReference type="NCBI Taxonomy" id="59799"/>
    <lineage>
        <taxon>Eukaryota</taxon>
        <taxon>Discoba</taxon>
        <taxon>Euglenozoa</taxon>
        <taxon>Kinetoplastea</taxon>
        <taxon>Metakinetoplastina</taxon>
        <taxon>Trypanosomatida</taxon>
        <taxon>Trypanosomatidae</taxon>
        <taxon>Strigomonadinae</taxon>
        <taxon>Angomonas</taxon>
    </lineage>
</organism>
<dbReference type="SMART" id="SM01398">
    <property type="entry name" value="Cornichon"/>
    <property type="match status" value="1"/>
</dbReference>
<evidence type="ECO:0000313" key="2">
    <source>
        <dbReference type="EMBL" id="CAD2215958.1"/>
    </source>
</evidence>
<dbReference type="Proteomes" id="UP000515908">
    <property type="component" value="Chromosome 06"/>
</dbReference>
<keyword evidence="1" id="KW-0812">Transmembrane</keyword>
<feature type="transmembrane region" description="Helical" evidence="1">
    <location>
        <begin position="28"/>
        <end position="47"/>
    </location>
</feature>
<keyword evidence="1" id="KW-1133">Transmembrane helix</keyword>
<evidence type="ECO:0000256" key="1">
    <source>
        <dbReference type="SAM" id="Phobius"/>
    </source>
</evidence>
<accession>S9VQB5</accession>
<protein>
    <submittedName>
        <fullName evidence="2">Cornichon protein, putative</fullName>
    </submittedName>
</protein>
<dbReference type="AlphaFoldDB" id="S9VQB5"/>
<feature type="transmembrane region" description="Helical" evidence="1">
    <location>
        <begin position="110"/>
        <end position="130"/>
    </location>
</feature>
<dbReference type="EMBL" id="LR877150">
    <property type="protein sequence ID" value="CAD2215958.1"/>
    <property type="molecule type" value="Genomic_DNA"/>
</dbReference>
<gene>
    <name evidence="2" type="ORF">ADEAN_000341600</name>
</gene>
<proteinExistence type="predicted"/>
<evidence type="ECO:0000313" key="3">
    <source>
        <dbReference type="Proteomes" id="UP000515908"/>
    </source>
</evidence>
<feature type="transmembrane region" description="Helical" evidence="1">
    <location>
        <begin position="156"/>
        <end position="181"/>
    </location>
</feature>
<dbReference type="VEuPathDB" id="TriTrypDB:ADEAN_000341600"/>
<sequence>MRIIEYQREVIATLREPSKHTSTERKRAYLFAFVYALGIVAFAGVFFHFISAWLSLIFTQLIELLVVVMYAFNLNDYSEKTVSSMECERSGNPLVDVYVAIRVIQLFQSIMIPSYIMLGCYSLLFAYTLFRMKRGKLYVDATNLWRDAKYFERESYILIAMDVVTIVICLIAMIFSFVNYYTD</sequence>
<reference evidence="2 3" key="1">
    <citation type="submission" date="2020-08" db="EMBL/GenBank/DDBJ databases">
        <authorList>
            <person name="Newling K."/>
            <person name="Davey J."/>
            <person name="Forrester S."/>
        </authorList>
    </citation>
    <scope>NUCLEOTIDE SEQUENCE [LARGE SCALE GENOMIC DNA]</scope>
    <source>
        <strain evidence="3">Crithidia deanei Carvalho (ATCC PRA-265)</strain>
    </source>
</reference>
<name>S9VQB5_9TRYP</name>
<dbReference type="Pfam" id="PF03311">
    <property type="entry name" value="Cornichon"/>
    <property type="match status" value="1"/>
</dbReference>
<dbReference type="GO" id="GO:0016192">
    <property type="term" value="P:vesicle-mediated transport"/>
    <property type="evidence" value="ECO:0007669"/>
    <property type="project" value="InterPro"/>
</dbReference>
<dbReference type="OrthoDB" id="269966at2759"/>
<dbReference type="InterPro" id="IPR003377">
    <property type="entry name" value="Cornichon"/>
</dbReference>
<keyword evidence="3" id="KW-1185">Reference proteome</keyword>
<keyword evidence="1" id="KW-0472">Membrane</keyword>